<dbReference type="AlphaFoldDB" id="A0A3N4J7Y7"/>
<name>A0A3N4J7Y7_9PEZI</name>
<dbReference type="Proteomes" id="UP000276215">
    <property type="component" value="Unassembled WGS sequence"/>
</dbReference>
<feature type="non-terminal residue" evidence="1">
    <location>
        <position position="1"/>
    </location>
</feature>
<proteinExistence type="predicted"/>
<keyword evidence="2" id="KW-1185">Reference proteome</keyword>
<gene>
    <name evidence="1" type="ORF">L873DRAFT_1708711</name>
</gene>
<organism evidence="1 2">
    <name type="scientific">Choiromyces venosus 120613-1</name>
    <dbReference type="NCBI Taxonomy" id="1336337"/>
    <lineage>
        <taxon>Eukaryota</taxon>
        <taxon>Fungi</taxon>
        <taxon>Dikarya</taxon>
        <taxon>Ascomycota</taxon>
        <taxon>Pezizomycotina</taxon>
        <taxon>Pezizomycetes</taxon>
        <taxon>Pezizales</taxon>
        <taxon>Tuberaceae</taxon>
        <taxon>Choiromyces</taxon>
    </lineage>
</organism>
<evidence type="ECO:0000313" key="2">
    <source>
        <dbReference type="Proteomes" id="UP000276215"/>
    </source>
</evidence>
<sequence length="59" mass="6697">LVQTYKTTKETLQSNPESAVTLQLKVLNQQDKDPRTYNVLTADKISILIVGSEDKEFDK</sequence>
<reference evidence="1 2" key="1">
    <citation type="journal article" date="2018" name="Nat. Ecol. Evol.">
        <title>Pezizomycetes genomes reveal the molecular basis of ectomycorrhizal truffle lifestyle.</title>
        <authorList>
            <person name="Murat C."/>
            <person name="Payen T."/>
            <person name="Noel B."/>
            <person name="Kuo A."/>
            <person name="Morin E."/>
            <person name="Chen J."/>
            <person name="Kohler A."/>
            <person name="Krizsan K."/>
            <person name="Balestrini R."/>
            <person name="Da Silva C."/>
            <person name="Montanini B."/>
            <person name="Hainaut M."/>
            <person name="Levati E."/>
            <person name="Barry K.W."/>
            <person name="Belfiori B."/>
            <person name="Cichocki N."/>
            <person name="Clum A."/>
            <person name="Dockter R.B."/>
            <person name="Fauchery L."/>
            <person name="Guy J."/>
            <person name="Iotti M."/>
            <person name="Le Tacon F."/>
            <person name="Lindquist E.A."/>
            <person name="Lipzen A."/>
            <person name="Malagnac F."/>
            <person name="Mello A."/>
            <person name="Molinier V."/>
            <person name="Miyauchi S."/>
            <person name="Poulain J."/>
            <person name="Riccioni C."/>
            <person name="Rubini A."/>
            <person name="Sitrit Y."/>
            <person name="Splivallo R."/>
            <person name="Traeger S."/>
            <person name="Wang M."/>
            <person name="Zifcakova L."/>
            <person name="Wipf D."/>
            <person name="Zambonelli A."/>
            <person name="Paolocci F."/>
            <person name="Nowrousian M."/>
            <person name="Ottonello S."/>
            <person name="Baldrian P."/>
            <person name="Spatafora J.W."/>
            <person name="Henrissat B."/>
            <person name="Nagy L.G."/>
            <person name="Aury J.M."/>
            <person name="Wincker P."/>
            <person name="Grigoriev I.V."/>
            <person name="Bonfante P."/>
            <person name="Martin F.M."/>
        </authorList>
    </citation>
    <scope>NUCLEOTIDE SEQUENCE [LARGE SCALE GENOMIC DNA]</scope>
    <source>
        <strain evidence="1 2">120613-1</strain>
    </source>
</reference>
<dbReference type="EMBL" id="ML120466">
    <property type="protein sequence ID" value="RPA92761.1"/>
    <property type="molecule type" value="Genomic_DNA"/>
</dbReference>
<accession>A0A3N4J7Y7</accession>
<protein>
    <submittedName>
        <fullName evidence="1">Uncharacterized protein</fullName>
    </submittedName>
</protein>
<evidence type="ECO:0000313" key="1">
    <source>
        <dbReference type="EMBL" id="RPA92761.1"/>
    </source>
</evidence>